<protein>
    <submittedName>
        <fullName evidence="1">Uncharacterized protein</fullName>
    </submittedName>
</protein>
<accession>A0A9P8UU30</accession>
<evidence type="ECO:0000313" key="2">
    <source>
        <dbReference type="Proteomes" id="UP000758603"/>
    </source>
</evidence>
<proteinExistence type="predicted"/>
<evidence type="ECO:0000313" key="1">
    <source>
        <dbReference type="EMBL" id="KAH6658238.1"/>
    </source>
</evidence>
<sequence>MPVVSEPVPMLFPHASDILGAPMRTSASSHRKGHYLCGFTAHESYMRQITIALYKLRIAWKEIQLLAYHRSTANMVARFCCYNSYTSESAQPAAAEQGGLLAELRAFPNPARYLNKCDVQSAKQQQDRKCSTFSLLVSLRNCSSTPVELESACFWCEAHPERVSMVQGSHLRYIQFTF</sequence>
<comment type="caution">
    <text evidence="1">The sequence shown here is derived from an EMBL/GenBank/DDBJ whole genome shotgun (WGS) entry which is preliminary data.</text>
</comment>
<name>A0A9P8UU30_9PEZI</name>
<dbReference type="RefSeq" id="XP_045962472.1">
    <property type="nucleotide sequence ID" value="XM_046099694.1"/>
</dbReference>
<dbReference type="EMBL" id="JAGPXC010000002">
    <property type="protein sequence ID" value="KAH6658238.1"/>
    <property type="molecule type" value="Genomic_DNA"/>
</dbReference>
<keyword evidence="2" id="KW-1185">Reference proteome</keyword>
<dbReference type="Proteomes" id="UP000758603">
    <property type="component" value="Unassembled WGS sequence"/>
</dbReference>
<dbReference type="AlphaFoldDB" id="A0A9P8UU30"/>
<dbReference type="GeneID" id="70128586"/>
<reference evidence="1" key="1">
    <citation type="journal article" date="2021" name="Nat. Commun.">
        <title>Genetic determinants of endophytism in the Arabidopsis root mycobiome.</title>
        <authorList>
            <person name="Mesny F."/>
            <person name="Miyauchi S."/>
            <person name="Thiergart T."/>
            <person name="Pickel B."/>
            <person name="Atanasova L."/>
            <person name="Karlsson M."/>
            <person name="Huettel B."/>
            <person name="Barry K.W."/>
            <person name="Haridas S."/>
            <person name="Chen C."/>
            <person name="Bauer D."/>
            <person name="Andreopoulos W."/>
            <person name="Pangilinan J."/>
            <person name="LaButti K."/>
            <person name="Riley R."/>
            <person name="Lipzen A."/>
            <person name="Clum A."/>
            <person name="Drula E."/>
            <person name="Henrissat B."/>
            <person name="Kohler A."/>
            <person name="Grigoriev I.V."/>
            <person name="Martin F.M."/>
            <person name="Hacquard S."/>
        </authorList>
    </citation>
    <scope>NUCLEOTIDE SEQUENCE</scope>
    <source>
        <strain evidence="1">MPI-SDFR-AT-0073</strain>
    </source>
</reference>
<organism evidence="1 2">
    <name type="scientific">Truncatella angustata</name>
    <dbReference type="NCBI Taxonomy" id="152316"/>
    <lineage>
        <taxon>Eukaryota</taxon>
        <taxon>Fungi</taxon>
        <taxon>Dikarya</taxon>
        <taxon>Ascomycota</taxon>
        <taxon>Pezizomycotina</taxon>
        <taxon>Sordariomycetes</taxon>
        <taxon>Xylariomycetidae</taxon>
        <taxon>Amphisphaeriales</taxon>
        <taxon>Sporocadaceae</taxon>
        <taxon>Truncatella</taxon>
    </lineage>
</organism>
<gene>
    <name evidence="1" type="ORF">BKA67DRAFT_533398</name>
</gene>